<keyword evidence="10" id="KW-1185">Reference proteome</keyword>
<sequence>MNLISNERSVSPLGNSGEVAGLTPVTQPRSETRLDAAAAQVSGQTRKPGVSLNAPLAVSNGRPAPQQLTEVNRLLTQVKQNSSQLLPHTSALVTAAFTSPEAFEIELGKLTSDLEKTQNRLKLADLDRARSQNEKKISENQEKIKEAEESAQKAKKSGLASKIFGWISAIASMIIGAIMVATGVGAAAGALMIAAGAVGVVNMAVQQAAADGLISKEVMDKLGPALMAVEIILAVASAVVTFGAGAVKGLAKLGVKMGFKMAGKGASEVGLKLIQNSAKVYMKAADISAKVAGNTASTTAKMAKIGTQTADIIVDVGNGVTKTVDSANQAKLQLKQADLLENRQEMTALQGVIDKLKEAIAQMIEAFQQTMEMIFQMLNAKGDMMNNLARRPAAI</sequence>
<evidence type="ECO:0000256" key="6">
    <source>
        <dbReference type="SAM" id="MobiDB-lite"/>
    </source>
</evidence>
<keyword evidence="3" id="KW-0843">Virulence</keyword>
<proteinExistence type="inferred from homology"/>
<evidence type="ECO:0000256" key="1">
    <source>
        <dbReference type="ARBA" id="ARBA00004301"/>
    </source>
</evidence>
<name>A0A2M8HCG1_9GAMM</name>
<keyword evidence="7" id="KW-1133">Transmembrane helix</keyword>
<dbReference type="Pfam" id="PF04888">
    <property type="entry name" value="SseC"/>
    <property type="match status" value="1"/>
</dbReference>
<gene>
    <name evidence="9" type="ORF">CUC44_06075</name>
</gene>
<evidence type="ECO:0000313" key="10">
    <source>
        <dbReference type="Proteomes" id="UP000232060"/>
    </source>
</evidence>
<keyword evidence="7" id="KW-0472">Membrane</keyword>
<accession>A0A2M8HCG1</accession>
<feature type="transmembrane region" description="Helical" evidence="7">
    <location>
        <begin position="187"/>
        <end position="205"/>
    </location>
</feature>
<evidence type="ECO:0000256" key="7">
    <source>
        <dbReference type="SAM" id="Phobius"/>
    </source>
</evidence>
<evidence type="ECO:0000259" key="8">
    <source>
        <dbReference type="Pfam" id="PF04888"/>
    </source>
</evidence>
<feature type="coiled-coil region" evidence="5">
    <location>
        <begin position="346"/>
        <end position="373"/>
    </location>
</feature>
<reference evidence="9 10" key="1">
    <citation type="submission" date="2017-11" db="EMBL/GenBank/DDBJ databases">
        <title>Draft genome sequence of environmental isolate Aeromonas lusitania sp. nov. MDC 2473.</title>
        <authorList>
            <person name="Colston S.M."/>
            <person name="Navarro A."/>
            <person name="Martinez-Murcia A.J."/>
            <person name="Graf J."/>
        </authorList>
    </citation>
    <scope>NUCLEOTIDE SEQUENCE [LARGE SCALE GENOMIC DNA]</scope>
    <source>
        <strain evidence="9 10">MDC 2473</strain>
    </source>
</reference>
<evidence type="ECO:0000313" key="9">
    <source>
        <dbReference type="EMBL" id="PJC94256.1"/>
    </source>
</evidence>
<evidence type="ECO:0000256" key="3">
    <source>
        <dbReference type="ARBA" id="ARBA00023026"/>
    </source>
</evidence>
<organism evidence="9 10">
    <name type="scientific">Aeromonas lusitana</name>
    <dbReference type="NCBI Taxonomy" id="931529"/>
    <lineage>
        <taxon>Bacteria</taxon>
        <taxon>Pseudomonadati</taxon>
        <taxon>Pseudomonadota</taxon>
        <taxon>Gammaproteobacteria</taxon>
        <taxon>Aeromonadales</taxon>
        <taxon>Aeromonadaceae</taxon>
        <taxon>Aeromonas</taxon>
    </lineage>
</organism>
<keyword evidence="7" id="KW-0812">Transmembrane</keyword>
<evidence type="ECO:0000256" key="5">
    <source>
        <dbReference type="SAM" id="Coils"/>
    </source>
</evidence>
<evidence type="ECO:0000256" key="2">
    <source>
        <dbReference type="ARBA" id="ARBA00022870"/>
    </source>
</evidence>
<comment type="caution">
    <text evidence="9">The sequence shown here is derived from an EMBL/GenBank/DDBJ whole genome shotgun (WGS) entry which is preliminary data.</text>
</comment>
<feature type="transmembrane region" description="Helical" evidence="7">
    <location>
        <begin position="225"/>
        <end position="247"/>
    </location>
</feature>
<dbReference type="AlphaFoldDB" id="A0A2M8HCG1"/>
<protein>
    <recommendedName>
        <fullName evidence="8">Translocator protein BipB-like C-terminal domain-containing protein</fullName>
    </recommendedName>
</protein>
<dbReference type="GO" id="GO:0033644">
    <property type="term" value="C:host cell membrane"/>
    <property type="evidence" value="ECO:0007669"/>
    <property type="project" value="UniProtKB-SubCell"/>
</dbReference>
<dbReference type="InterPro" id="IPR006972">
    <property type="entry name" value="BipB-like_C"/>
</dbReference>
<dbReference type="OrthoDB" id="7031540at2"/>
<feature type="region of interest" description="Disordered" evidence="6">
    <location>
        <begin position="1"/>
        <end position="28"/>
    </location>
</feature>
<feature type="domain" description="Translocator protein BipB-like C-terminal" evidence="8">
    <location>
        <begin position="103"/>
        <end position="391"/>
    </location>
</feature>
<comment type="subcellular location">
    <subcellularLocation>
        <location evidence="1">Host membrane</location>
        <topology evidence="1">Multi-pass membrane protein</topology>
    </subcellularLocation>
</comment>
<dbReference type="EMBL" id="PGCP01000005">
    <property type="protein sequence ID" value="PJC94256.1"/>
    <property type="molecule type" value="Genomic_DNA"/>
</dbReference>
<evidence type="ECO:0000256" key="4">
    <source>
        <dbReference type="ARBA" id="ARBA00035640"/>
    </source>
</evidence>
<feature type="coiled-coil region" evidence="5">
    <location>
        <begin position="114"/>
        <end position="157"/>
    </location>
</feature>
<feature type="compositionally biased region" description="Polar residues" evidence="6">
    <location>
        <begin position="1"/>
        <end position="14"/>
    </location>
</feature>
<dbReference type="Proteomes" id="UP000232060">
    <property type="component" value="Unassembled WGS sequence"/>
</dbReference>
<keyword evidence="2" id="KW-1043">Host membrane</keyword>
<feature type="transmembrane region" description="Helical" evidence="7">
    <location>
        <begin position="163"/>
        <end position="181"/>
    </location>
</feature>
<dbReference type="RefSeq" id="WP_100859075.1">
    <property type="nucleotide sequence ID" value="NZ_PGCP01000005.1"/>
</dbReference>
<keyword evidence="5" id="KW-0175">Coiled coil</keyword>
<comment type="similarity">
    <text evidence="4">Belongs to the SctE/SipB/YopB family.</text>
</comment>